<dbReference type="AlphaFoldDB" id="A0A6A7AJ34"/>
<organism evidence="2 3">
    <name type="scientific">Ophiobolus disseminans</name>
    <dbReference type="NCBI Taxonomy" id="1469910"/>
    <lineage>
        <taxon>Eukaryota</taxon>
        <taxon>Fungi</taxon>
        <taxon>Dikarya</taxon>
        <taxon>Ascomycota</taxon>
        <taxon>Pezizomycotina</taxon>
        <taxon>Dothideomycetes</taxon>
        <taxon>Pleosporomycetidae</taxon>
        <taxon>Pleosporales</taxon>
        <taxon>Pleosporineae</taxon>
        <taxon>Phaeosphaeriaceae</taxon>
        <taxon>Ophiobolus</taxon>
    </lineage>
</organism>
<dbReference type="EMBL" id="MU006217">
    <property type="protein sequence ID" value="KAF2832718.1"/>
    <property type="molecule type" value="Genomic_DNA"/>
</dbReference>
<gene>
    <name evidence="2" type="ORF">CC86DRAFT_377840</name>
</gene>
<evidence type="ECO:0000313" key="3">
    <source>
        <dbReference type="Proteomes" id="UP000799424"/>
    </source>
</evidence>
<reference evidence="2" key="1">
    <citation type="journal article" date="2020" name="Stud. Mycol.">
        <title>101 Dothideomycetes genomes: a test case for predicting lifestyles and emergence of pathogens.</title>
        <authorList>
            <person name="Haridas S."/>
            <person name="Albert R."/>
            <person name="Binder M."/>
            <person name="Bloem J."/>
            <person name="Labutti K."/>
            <person name="Salamov A."/>
            <person name="Andreopoulos B."/>
            <person name="Baker S."/>
            <person name="Barry K."/>
            <person name="Bills G."/>
            <person name="Bluhm B."/>
            <person name="Cannon C."/>
            <person name="Castanera R."/>
            <person name="Culley D."/>
            <person name="Daum C."/>
            <person name="Ezra D."/>
            <person name="Gonzalez J."/>
            <person name="Henrissat B."/>
            <person name="Kuo A."/>
            <person name="Liang C."/>
            <person name="Lipzen A."/>
            <person name="Lutzoni F."/>
            <person name="Magnuson J."/>
            <person name="Mondo S."/>
            <person name="Nolan M."/>
            <person name="Ohm R."/>
            <person name="Pangilinan J."/>
            <person name="Park H.-J."/>
            <person name="Ramirez L."/>
            <person name="Alfaro M."/>
            <person name="Sun H."/>
            <person name="Tritt A."/>
            <person name="Yoshinaga Y."/>
            <person name="Zwiers L.-H."/>
            <person name="Turgeon B."/>
            <person name="Goodwin S."/>
            <person name="Spatafora J."/>
            <person name="Crous P."/>
            <person name="Grigoriev I."/>
        </authorList>
    </citation>
    <scope>NUCLEOTIDE SEQUENCE</scope>
    <source>
        <strain evidence="2">CBS 113818</strain>
    </source>
</reference>
<feature type="region of interest" description="Disordered" evidence="1">
    <location>
        <begin position="162"/>
        <end position="182"/>
    </location>
</feature>
<evidence type="ECO:0000256" key="1">
    <source>
        <dbReference type="SAM" id="MobiDB-lite"/>
    </source>
</evidence>
<name>A0A6A7AJ34_9PLEO</name>
<sequence length="182" mass="20953">MQNNAISLSSVVNRVQSHIHDQKYYLKVNKTTQANTNVSPCTDLRAVIDYVVNDRDYSAQEVCHMLLNLPLKHFSRAFVRPLAKERVLTYFPRYSPKDTENFSRAKLMLHYPFRAIKDLLYIEDIHNVAYTTFSEAYAKCRALCGGSYERDGLADLDFDQPVEEDVYKSTPAASEEEDIEAE</sequence>
<accession>A0A6A7AJ34</accession>
<proteinExistence type="predicted"/>
<dbReference type="OrthoDB" id="3798483at2759"/>
<dbReference type="Proteomes" id="UP000799424">
    <property type="component" value="Unassembled WGS sequence"/>
</dbReference>
<protein>
    <submittedName>
        <fullName evidence="2">Uncharacterized protein</fullName>
    </submittedName>
</protein>
<evidence type="ECO:0000313" key="2">
    <source>
        <dbReference type="EMBL" id="KAF2832718.1"/>
    </source>
</evidence>
<keyword evidence="3" id="KW-1185">Reference proteome</keyword>